<sequence length="279" mass="32651">ISIFPVIDHFYETIKKFYYVFSWLLFCILPAWYTARNGYENTQDALFIAIVFIVFLLHVIVQVLHVLISLLAIQRVLIYFFQSIEKHLVAVQNKILDNIRYLYIAFLGFDILAVFYGFKCVPCGFTPLVGMVFFCNILLLSSSFLYIPIMISIRKYSYMPTAQKYRPQLYIFLQTCFIVIFKLVCLRRQTFFTRKKLQFYTPVLILSMNAIIEFALAVSLIDIIMIPLMIQFSYLFSNRKNVKTLLSGLKFKRFIRVLFYSNGVSSVHPQISYTQASGS</sequence>
<keyword evidence="1" id="KW-0812">Transmembrane</keyword>
<feature type="transmembrane region" description="Helical" evidence="1">
    <location>
        <begin position="168"/>
        <end position="184"/>
    </location>
</feature>
<reference evidence="2" key="1">
    <citation type="submission" date="2007-07" db="EMBL/GenBank/DDBJ databases">
        <title>PCAP assembly of the Caenorhabditis remanei genome.</title>
        <authorList>
            <consortium name="The Caenorhabditis remanei Sequencing Consortium"/>
            <person name="Wilson R.K."/>
        </authorList>
    </citation>
    <scope>NUCLEOTIDE SEQUENCE [LARGE SCALE GENOMIC DNA]</scope>
    <source>
        <strain evidence="2">PB4641</strain>
    </source>
</reference>
<evidence type="ECO:0000256" key="1">
    <source>
        <dbReference type="SAM" id="Phobius"/>
    </source>
</evidence>
<dbReference type="AlphaFoldDB" id="E3NQ39"/>
<feature type="transmembrane region" description="Helical" evidence="1">
    <location>
        <begin position="124"/>
        <end position="147"/>
    </location>
</feature>
<feature type="transmembrane region" description="Helical" evidence="1">
    <location>
        <begin position="101"/>
        <end position="118"/>
    </location>
</feature>
<gene>
    <name evidence="2" type="ORF">CRE_12413</name>
</gene>
<dbReference type="Proteomes" id="UP000008281">
    <property type="component" value="Unassembled WGS sequence"/>
</dbReference>
<evidence type="ECO:0000313" key="2">
    <source>
        <dbReference type="EMBL" id="EFO84146.1"/>
    </source>
</evidence>
<proteinExistence type="predicted"/>
<feature type="transmembrane region" description="Helical" evidence="1">
    <location>
        <begin position="204"/>
        <end position="230"/>
    </location>
</feature>
<dbReference type="InParanoid" id="E3NQ39"/>
<keyword evidence="1" id="KW-1133">Transmembrane helix</keyword>
<dbReference type="PANTHER" id="PTHR31720">
    <property type="entry name" value="SERPENTINE RECEPTOR, CLASS Z-RELATED"/>
    <property type="match status" value="1"/>
</dbReference>
<feature type="non-terminal residue" evidence="2">
    <location>
        <position position="1"/>
    </location>
</feature>
<dbReference type="Pfam" id="PF10325">
    <property type="entry name" value="7TM_GPCR_Srz"/>
    <property type="match status" value="1"/>
</dbReference>
<evidence type="ECO:0008006" key="4">
    <source>
        <dbReference type="Google" id="ProtNLM"/>
    </source>
</evidence>
<feature type="transmembrane region" description="Helical" evidence="1">
    <location>
        <begin position="17"/>
        <end position="35"/>
    </location>
</feature>
<dbReference type="OMA" id="FRTISFM"/>
<keyword evidence="1" id="KW-0472">Membrane</keyword>
<feature type="transmembrane region" description="Helical" evidence="1">
    <location>
        <begin position="47"/>
        <end position="80"/>
    </location>
</feature>
<name>E3NQ39_CAERE</name>
<accession>E3NQ39</accession>
<keyword evidence="3" id="KW-1185">Reference proteome</keyword>
<dbReference type="EMBL" id="DS269463">
    <property type="protein sequence ID" value="EFO84146.1"/>
    <property type="molecule type" value="Genomic_DNA"/>
</dbReference>
<protein>
    <recommendedName>
        <fullName evidence="4">Serpentine receptor class gamma</fullName>
    </recommendedName>
</protein>
<organism evidence="3">
    <name type="scientific">Caenorhabditis remanei</name>
    <name type="common">Caenorhabditis vulgaris</name>
    <dbReference type="NCBI Taxonomy" id="31234"/>
    <lineage>
        <taxon>Eukaryota</taxon>
        <taxon>Metazoa</taxon>
        <taxon>Ecdysozoa</taxon>
        <taxon>Nematoda</taxon>
        <taxon>Chromadorea</taxon>
        <taxon>Rhabditida</taxon>
        <taxon>Rhabditina</taxon>
        <taxon>Rhabditomorpha</taxon>
        <taxon>Rhabditoidea</taxon>
        <taxon>Rhabditidae</taxon>
        <taxon>Peloderinae</taxon>
        <taxon>Caenorhabditis</taxon>
    </lineage>
</organism>
<evidence type="ECO:0000313" key="3">
    <source>
        <dbReference type="Proteomes" id="UP000008281"/>
    </source>
</evidence>
<dbReference type="OrthoDB" id="10674477at2759"/>
<dbReference type="InterPro" id="IPR018817">
    <property type="entry name" value="7TM_GPCR_serpentine_rcpt_Srz"/>
</dbReference>
<dbReference type="HOGENOM" id="CLU_056063_3_0_1"/>